<proteinExistence type="predicted"/>
<comment type="caution">
    <text evidence="2">The sequence shown here is derived from an EMBL/GenBank/DDBJ whole genome shotgun (WGS) entry which is preliminary data.</text>
</comment>
<gene>
    <name evidence="2" type="ORF">EDD73_13815</name>
</gene>
<dbReference type="AlphaFoldDB" id="A0A4R2RCA5"/>
<keyword evidence="3" id="KW-1185">Reference proteome</keyword>
<reference evidence="2 3" key="1">
    <citation type="submission" date="2019-03" db="EMBL/GenBank/DDBJ databases">
        <title>Genomic Encyclopedia of Type Strains, Phase IV (KMG-IV): sequencing the most valuable type-strain genomes for metagenomic binning, comparative biology and taxonomic classification.</title>
        <authorList>
            <person name="Goeker M."/>
        </authorList>
    </citation>
    <scope>NUCLEOTIDE SEQUENCE [LARGE SCALE GENOMIC DNA]</scope>
    <source>
        <strain evidence="2 3">DSM 11170</strain>
    </source>
</reference>
<evidence type="ECO:0000256" key="1">
    <source>
        <dbReference type="SAM" id="MobiDB-lite"/>
    </source>
</evidence>
<evidence type="ECO:0000313" key="2">
    <source>
        <dbReference type="EMBL" id="TCP60433.1"/>
    </source>
</evidence>
<protein>
    <submittedName>
        <fullName evidence="2">RAMP superfamily protein</fullName>
    </submittedName>
</protein>
<dbReference type="RefSeq" id="WP_131920825.1">
    <property type="nucleotide sequence ID" value="NZ_JAOQNU010000038.1"/>
</dbReference>
<evidence type="ECO:0000313" key="3">
    <source>
        <dbReference type="Proteomes" id="UP000294813"/>
    </source>
</evidence>
<name>A0A4R2RCA5_9FIRM</name>
<organism evidence="2 3">
    <name type="scientific">Heliophilum fasciatum</name>
    <dbReference type="NCBI Taxonomy" id="35700"/>
    <lineage>
        <taxon>Bacteria</taxon>
        <taxon>Bacillati</taxon>
        <taxon>Bacillota</taxon>
        <taxon>Clostridia</taxon>
        <taxon>Eubacteriales</taxon>
        <taxon>Heliobacteriaceae</taxon>
        <taxon>Heliophilum</taxon>
    </lineage>
</organism>
<dbReference type="Proteomes" id="UP000294813">
    <property type="component" value="Unassembled WGS sequence"/>
</dbReference>
<feature type="compositionally biased region" description="Basic residues" evidence="1">
    <location>
        <begin position="1"/>
        <end position="18"/>
    </location>
</feature>
<dbReference type="EMBL" id="SLXT01000038">
    <property type="protein sequence ID" value="TCP60433.1"/>
    <property type="molecule type" value="Genomic_DNA"/>
</dbReference>
<accession>A0A4R2RCA5</accession>
<sequence>MSNKKKQHNNRDKKKKESKQHQQAVSEQGGNKRELEPWKVTIQCLQPLAISGQPNGDNHWDALTYIPGSTWRGAIAEQWKYRVGFEHPLTQSFFQKGIWRDAHVVTERNNSSETFTSLDVYRCKQCGEKKSIIKEFVQFHESSTQSDLPNLICPNTSCQGPLLRVDSAYDEDVVVDEAVGIEINVEREATEPEKFYSLNFIAEGTRFETIAYLPAIGLEMVSDKDNTATGSPTSKDSQKEYYIVAYVGRRRSAGYGKVEIVFTQEKQLLTDNSKAMKMKIEAFNRALQDSPKDHKGVRGCDTWYVSIVNRSPMILLDPFLRPVSEMDPSLHWGKKLPWKVEKVLAWGLSGIRHGWSNAWHGPKTADWIIEPGSIHLFKFEGLDKSSKEKIALLMDRLERLGIGERTNEGFGQVEICRPISTYQLKPGEQTAIPQEEVNQLMQKAQAFAKLADQCRLRRSQLYGLHNLATKQLLDEIIGEDDCFYLQKRLNKKGKNAWKQQVRMIDENEEKKALALILRDYAKSWKEELGYREATRQVQEFINYIIGYYSVLKANKEE</sequence>
<dbReference type="OrthoDB" id="482771at2"/>
<feature type="region of interest" description="Disordered" evidence="1">
    <location>
        <begin position="1"/>
        <end position="32"/>
    </location>
</feature>